<organism evidence="2 3">
    <name type="scientific">Halopelagius fulvigenes</name>
    <dbReference type="NCBI Taxonomy" id="1198324"/>
    <lineage>
        <taxon>Archaea</taxon>
        <taxon>Methanobacteriati</taxon>
        <taxon>Methanobacteriota</taxon>
        <taxon>Stenosarchaea group</taxon>
        <taxon>Halobacteria</taxon>
        <taxon>Halobacteriales</taxon>
        <taxon>Haloferacaceae</taxon>
    </lineage>
</organism>
<keyword evidence="3" id="KW-1185">Reference proteome</keyword>
<name>A0ABD5TXD0_9EURY</name>
<protein>
    <submittedName>
        <fullName evidence="2">DUF2213 domain-containing protein</fullName>
    </submittedName>
</protein>
<gene>
    <name evidence="2" type="ORF">ACFQEV_00490</name>
</gene>
<accession>A0ABD5TXD0</accession>
<feature type="region of interest" description="Disordered" evidence="1">
    <location>
        <begin position="336"/>
        <end position="356"/>
    </location>
</feature>
<feature type="region of interest" description="Disordered" evidence="1">
    <location>
        <begin position="1"/>
        <end position="30"/>
    </location>
</feature>
<dbReference type="RefSeq" id="WP_379691920.1">
    <property type="nucleotide sequence ID" value="NZ_JBHSXH010000003.1"/>
</dbReference>
<comment type="caution">
    <text evidence="2">The sequence shown here is derived from an EMBL/GenBank/DDBJ whole genome shotgun (WGS) entry which is preliminary data.</text>
</comment>
<evidence type="ECO:0000313" key="3">
    <source>
        <dbReference type="Proteomes" id="UP001596408"/>
    </source>
</evidence>
<dbReference type="InterPro" id="IPR016913">
    <property type="entry name" value="UCP029215"/>
</dbReference>
<dbReference type="AlphaFoldDB" id="A0ABD5TXD0"/>
<evidence type="ECO:0000313" key="2">
    <source>
        <dbReference type="EMBL" id="MFC6823488.1"/>
    </source>
</evidence>
<feature type="region of interest" description="Disordered" evidence="1">
    <location>
        <begin position="273"/>
        <end position="324"/>
    </location>
</feature>
<dbReference type="EMBL" id="JBHSXH010000003">
    <property type="protein sequence ID" value="MFC6823488.1"/>
    <property type="molecule type" value="Genomic_DNA"/>
</dbReference>
<feature type="region of interest" description="Disordered" evidence="1">
    <location>
        <begin position="223"/>
        <end position="246"/>
    </location>
</feature>
<dbReference type="Proteomes" id="UP001596408">
    <property type="component" value="Unassembled WGS sequence"/>
</dbReference>
<reference evidence="2 3" key="1">
    <citation type="journal article" date="2019" name="Int. J. Syst. Evol. Microbiol.">
        <title>The Global Catalogue of Microorganisms (GCM) 10K type strain sequencing project: providing services to taxonomists for standard genome sequencing and annotation.</title>
        <authorList>
            <consortium name="The Broad Institute Genomics Platform"/>
            <consortium name="The Broad Institute Genome Sequencing Center for Infectious Disease"/>
            <person name="Wu L."/>
            <person name="Ma J."/>
        </authorList>
    </citation>
    <scope>NUCLEOTIDE SEQUENCE [LARGE SCALE GENOMIC DNA]</scope>
    <source>
        <strain evidence="2 3">YIM 94188</strain>
    </source>
</reference>
<sequence length="400" mass="43221">MSGRQNHAVETATPDLSGPTPGDSSSVRVETDATGTDYLVVPGVLFQSGVYSYPDGRGGTTREYLPKEELAESAPKWNGVAVTLGHPTANGEYTGVSDPESDTPVVGILQNVEADGDRLRGEAWIEQALRGNFGGDLEHAADAFERGNVVEISPGYVPELVTQTGVHDGRGYNAIQTNLTPDHFALLTGLTEEGNCSVSEGCGLGEPRANETITMSGMRANHTRAGECSCGGHDESDESDENDTRTNEEIQADLHKEIAALREEQAELRDLLTEREESDDADADDRQNTAQSDDDDKPVGNFLGVQSTVSAHDRSEPRVNTGYGGYNEWLEAQAAEKTGKETRANTGTDVGAGSLSEWEERTENVVTNADYFALEKPESIAERKARKEQEVREQLDEEDV</sequence>
<proteinExistence type="predicted"/>
<dbReference type="Pfam" id="PF09979">
    <property type="entry name" value="DUF2213"/>
    <property type="match status" value="1"/>
</dbReference>
<evidence type="ECO:0000256" key="1">
    <source>
        <dbReference type="SAM" id="MobiDB-lite"/>
    </source>
</evidence>